<sequence length="53" mass="6102">MTKDCSITANKIKFYSQLLEIRPAQLGAFYHLSGLEDKLQPLGELRTDCDWNE</sequence>
<gene>
    <name evidence="1" type="ORF">DA73_0400032560</name>
</gene>
<comment type="caution">
    <text evidence="1">The sequence shown here is derived from an EMBL/GenBank/DDBJ whole genome shotgun (WGS) entry which is preliminary data.</text>
</comment>
<dbReference type="RefSeq" id="WP_153021424.1">
    <property type="nucleotide sequence ID" value="NZ_JHEG04000001.1"/>
</dbReference>
<protein>
    <submittedName>
        <fullName evidence="1">Uncharacterized protein</fullName>
    </submittedName>
</protein>
<proteinExistence type="predicted"/>
<keyword evidence="2" id="KW-1185">Reference proteome</keyword>
<evidence type="ECO:0000313" key="2">
    <source>
        <dbReference type="Proteomes" id="UP000029738"/>
    </source>
</evidence>
<evidence type="ECO:0000313" key="1">
    <source>
        <dbReference type="EMBL" id="KAF3889678.1"/>
    </source>
</evidence>
<dbReference type="Proteomes" id="UP000029738">
    <property type="component" value="Unassembled WGS sequence"/>
</dbReference>
<name>A0A8S9TC58_9CYAN</name>
<organism evidence="1 2">
    <name type="scientific">Tolypothrix bouteillei VB521301</name>
    <dbReference type="NCBI Taxonomy" id="1479485"/>
    <lineage>
        <taxon>Bacteria</taxon>
        <taxon>Bacillati</taxon>
        <taxon>Cyanobacteriota</taxon>
        <taxon>Cyanophyceae</taxon>
        <taxon>Nostocales</taxon>
        <taxon>Tolypothrichaceae</taxon>
        <taxon>Tolypothrix</taxon>
    </lineage>
</organism>
<accession>A0A8S9TC58</accession>
<reference evidence="1" key="2">
    <citation type="submission" date="2019-11" db="EMBL/GenBank/DDBJ databases">
        <title>Improved Assembly of Tolypothrix boutellei genome.</title>
        <authorList>
            <person name="Sarangi A.N."/>
            <person name="Mukherjee M."/>
            <person name="Ghosh S."/>
            <person name="Singh D."/>
            <person name="Das A."/>
            <person name="Kant S."/>
            <person name="Prusty A."/>
            <person name="Tripathy S."/>
        </authorList>
    </citation>
    <scope>NUCLEOTIDE SEQUENCE</scope>
    <source>
        <strain evidence="1">VB521301</strain>
    </source>
</reference>
<dbReference type="AlphaFoldDB" id="A0A8S9TC58"/>
<dbReference type="EMBL" id="JHEG04000001">
    <property type="protein sequence ID" value="KAF3889678.1"/>
    <property type="molecule type" value="Genomic_DNA"/>
</dbReference>
<reference evidence="1" key="1">
    <citation type="journal article" date="2015" name="Genome Announc.">
        <title>Draft Genome Sequence of Tolypothrix boutellei Strain VB521301.</title>
        <authorList>
            <person name="Chandrababunaidu M.M."/>
            <person name="Singh D."/>
            <person name="Sen D."/>
            <person name="Bhan S."/>
            <person name="Das S."/>
            <person name="Gupta A."/>
            <person name="Adhikary S.P."/>
            <person name="Tripathy S."/>
        </authorList>
    </citation>
    <scope>NUCLEOTIDE SEQUENCE</scope>
    <source>
        <strain evidence="1">VB521301</strain>
    </source>
</reference>